<reference evidence="2" key="1">
    <citation type="submission" date="2016-11" db="EMBL/GenBank/DDBJ databases">
        <authorList>
            <person name="Varghese N."/>
            <person name="Submissions S."/>
        </authorList>
    </citation>
    <scope>NUCLEOTIDE SEQUENCE [LARGE SCALE GENOMIC DNA]</scope>
    <source>
        <strain evidence="2">DSM 17963</strain>
    </source>
</reference>
<dbReference type="Proteomes" id="UP000184071">
    <property type="component" value="Unassembled WGS sequence"/>
</dbReference>
<keyword evidence="2" id="KW-1185">Reference proteome</keyword>
<gene>
    <name evidence="1" type="ORF">SAMN05443663_11192</name>
</gene>
<accession>A0A1M5VPN6</accession>
<evidence type="ECO:0000313" key="2">
    <source>
        <dbReference type="Proteomes" id="UP000184071"/>
    </source>
</evidence>
<name>A0A1M5VPN6_9FLAO</name>
<dbReference type="AlphaFoldDB" id="A0A1M5VPN6"/>
<sequence>MMIDQITQMALIHHIGRSDFLIFIDYRFF</sequence>
<organism evidence="1 2">
    <name type="scientific">Flavobacterium defluvii</name>
    <dbReference type="NCBI Taxonomy" id="370979"/>
    <lineage>
        <taxon>Bacteria</taxon>
        <taxon>Pseudomonadati</taxon>
        <taxon>Bacteroidota</taxon>
        <taxon>Flavobacteriia</taxon>
        <taxon>Flavobacteriales</taxon>
        <taxon>Flavobacteriaceae</taxon>
        <taxon>Flavobacterium</taxon>
    </lineage>
</organism>
<dbReference type="STRING" id="370979.SAMN05443663_11192"/>
<protein>
    <submittedName>
        <fullName evidence="1">Uncharacterized protein</fullName>
    </submittedName>
</protein>
<evidence type="ECO:0000313" key="1">
    <source>
        <dbReference type="EMBL" id="SHH77212.1"/>
    </source>
</evidence>
<proteinExistence type="predicted"/>
<dbReference type="EMBL" id="FQWC01000011">
    <property type="protein sequence ID" value="SHH77212.1"/>
    <property type="molecule type" value="Genomic_DNA"/>
</dbReference>